<proteinExistence type="predicted"/>
<name>A0A016U9M8_9BILA</name>
<feature type="region of interest" description="Disordered" evidence="1">
    <location>
        <begin position="1"/>
        <end position="38"/>
    </location>
</feature>
<keyword evidence="3" id="KW-1185">Reference proteome</keyword>
<accession>A0A016U9M8</accession>
<dbReference type="AlphaFoldDB" id="A0A016U9M8"/>
<protein>
    <submittedName>
        <fullName evidence="2">Uncharacterized protein</fullName>
    </submittedName>
</protein>
<gene>
    <name evidence="2" type="primary">Acey_s0048.g1562</name>
    <name evidence="2" type="ORF">Y032_0048g1562</name>
</gene>
<dbReference type="Proteomes" id="UP000024635">
    <property type="component" value="Unassembled WGS sequence"/>
</dbReference>
<evidence type="ECO:0000313" key="3">
    <source>
        <dbReference type="Proteomes" id="UP000024635"/>
    </source>
</evidence>
<organism evidence="2 3">
    <name type="scientific">Ancylostoma ceylanicum</name>
    <dbReference type="NCBI Taxonomy" id="53326"/>
    <lineage>
        <taxon>Eukaryota</taxon>
        <taxon>Metazoa</taxon>
        <taxon>Ecdysozoa</taxon>
        <taxon>Nematoda</taxon>
        <taxon>Chromadorea</taxon>
        <taxon>Rhabditida</taxon>
        <taxon>Rhabditina</taxon>
        <taxon>Rhabditomorpha</taxon>
        <taxon>Strongyloidea</taxon>
        <taxon>Ancylostomatidae</taxon>
        <taxon>Ancylostomatinae</taxon>
        <taxon>Ancylostoma</taxon>
    </lineage>
</organism>
<evidence type="ECO:0000256" key="1">
    <source>
        <dbReference type="SAM" id="MobiDB-lite"/>
    </source>
</evidence>
<comment type="caution">
    <text evidence="2">The sequence shown here is derived from an EMBL/GenBank/DDBJ whole genome shotgun (WGS) entry which is preliminary data.</text>
</comment>
<sequence length="112" mass="12025">MDGLVGYGRGIEPSTVPVRSEPLTTAPQAPMSPEPKPTTIKYVLNEKAAEPYWKTYSLPKPAQTTAMPPIKAPAQEANAAVDPYDGRTDRTTHGAVNRASDAWTRGSMRGVS</sequence>
<dbReference type="EMBL" id="JARK01001384">
    <property type="protein sequence ID" value="EYC12014.1"/>
    <property type="molecule type" value="Genomic_DNA"/>
</dbReference>
<feature type="region of interest" description="Disordered" evidence="1">
    <location>
        <begin position="64"/>
        <end position="112"/>
    </location>
</feature>
<evidence type="ECO:0000313" key="2">
    <source>
        <dbReference type="EMBL" id="EYC12014.1"/>
    </source>
</evidence>
<reference evidence="3" key="1">
    <citation type="journal article" date="2015" name="Nat. Genet.">
        <title>The genome and transcriptome of the zoonotic hookworm Ancylostoma ceylanicum identify infection-specific gene families.</title>
        <authorList>
            <person name="Schwarz E.M."/>
            <person name="Hu Y."/>
            <person name="Antoshechkin I."/>
            <person name="Miller M.M."/>
            <person name="Sternberg P.W."/>
            <person name="Aroian R.V."/>
        </authorList>
    </citation>
    <scope>NUCLEOTIDE SEQUENCE</scope>
    <source>
        <strain evidence="3">HY135</strain>
    </source>
</reference>